<feature type="compositionally biased region" description="Low complexity" evidence="2">
    <location>
        <begin position="178"/>
        <end position="211"/>
    </location>
</feature>
<organism evidence="3 4">
    <name type="scientific">Dissophora globulifera</name>
    <dbReference type="NCBI Taxonomy" id="979702"/>
    <lineage>
        <taxon>Eukaryota</taxon>
        <taxon>Fungi</taxon>
        <taxon>Fungi incertae sedis</taxon>
        <taxon>Mucoromycota</taxon>
        <taxon>Mortierellomycotina</taxon>
        <taxon>Mortierellomycetes</taxon>
        <taxon>Mortierellales</taxon>
        <taxon>Mortierellaceae</taxon>
        <taxon>Dissophora</taxon>
    </lineage>
</organism>
<evidence type="ECO:0000256" key="2">
    <source>
        <dbReference type="SAM" id="MobiDB-lite"/>
    </source>
</evidence>
<feature type="region of interest" description="Disordered" evidence="2">
    <location>
        <begin position="306"/>
        <end position="334"/>
    </location>
</feature>
<feature type="compositionally biased region" description="Low complexity" evidence="2">
    <location>
        <begin position="515"/>
        <end position="527"/>
    </location>
</feature>
<evidence type="ECO:0000313" key="3">
    <source>
        <dbReference type="EMBL" id="KAG0311438.1"/>
    </source>
</evidence>
<dbReference type="PANTHER" id="PTHR31841">
    <property type="entry name" value="PROTEIN FAM72A-RELATED"/>
    <property type="match status" value="1"/>
</dbReference>
<comment type="similarity">
    <text evidence="1">Belongs to the FAM72 family.</text>
</comment>
<feature type="compositionally biased region" description="Acidic residues" evidence="2">
    <location>
        <begin position="319"/>
        <end position="334"/>
    </location>
</feature>
<name>A0A9P6R700_9FUNG</name>
<protein>
    <submittedName>
        <fullName evidence="3">Protein fam72a</fullName>
    </submittedName>
</protein>
<evidence type="ECO:0000313" key="4">
    <source>
        <dbReference type="Proteomes" id="UP000738325"/>
    </source>
</evidence>
<feature type="compositionally biased region" description="Low complexity" evidence="2">
    <location>
        <begin position="462"/>
        <end position="474"/>
    </location>
</feature>
<reference evidence="3" key="1">
    <citation type="journal article" date="2020" name="Fungal Divers.">
        <title>Resolving the Mortierellaceae phylogeny through synthesis of multi-gene phylogenetics and phylogenomics.</title>
        <authorList>
            <person name="Vandepol N."/>
            <person name="Liber J."/>
            <person name="Desiro A."/>
            <person name="Na H."/>
            <person name="Kennedy M."/>
            <person name="Barry K."/>
            <person name="Grigoriev I.V."/>
            <person name="Miller A.N."/>
            <person name="O'Donnell K."/>
            <person name="Stajich J.E."/>
            <person name="Bonito G."/>
        </authorList>
    </citation>
    <scope>NUCLEOTIDE SEQUENCE</scope>
    <source>
        <strain evidence="3">REB-010B</strain>
    </source>
</reference>
<feature type="compositionally biased region" description="Basic and acidic residues" evidence="2">
    <location>
        <begin position="448"/>
        <end position="461"/>
    </location>
</feature>
<proteinExistence type="inferred from homology"/>
<dbReference type="PANTHER" id="PTHR31841:SF1">
    <property type="entry name" value="PROTEIN FAM72A-RELATED"/>
    <property type="match status" value="1"/>
</dbReference>
<accession>A0A9P6R700</accession>
<feature type="compositionally biased region" description="Low complexity" evidence="2">
    <location>
        <begin position="112"/>
        <end position="132"/>
    </location>
</feature>
<dbReference type="OrthoDB" id="2526683at2759"/>
<comment type="caution">
    <text evidence="3">The sequence shown here is derived from an EMBL/GenBank/DDBJ whole genome shotgun (WGS) entry which is preliminary data.</text>
</comment>
<gene>
    <name evidence="3" type="primary">FAM72A_4</name>
    <name evidence="3" type="ORF">BGZ99_010167</name>
</gene>
<feature type="region of interest" description="Disordered" evidence="2">
    <location>
        <begin position="112"/>
        <end position="228"/>
    </location>
</feature>
<evidence type="ECO:0000256" key="1">
    <source>
        <dbReference type="ARBA" id="ARBA00006888"/>
    </source>
</evidence>
<feature type="region of interest" description="Disordered" evidence="2">
    <location>
        <begin position="438"/>
        <end position="527"/>
    </location>
</feature>
<dbReference type="InterPro" id="IPR026768">
    <property type="entry name" value="YPEH2ZP"/>
</dbReference>
<dbReference type="Proteomes" id="UP000738325">
    <property type="component" value="Unassembled WGS sequence"/>
</dbReference>
<dbReference type="AlphaFoldDB" id="A0A9P6R700"/>
<dbReference type="EMBL" id="JAAAIP010000922">
    <property type="protein sequence ID" value="KAG0311438.1"/>
    <property type="molecule type" value="Genomic_DNA"/>
</dbReference>
<keyword evidence="4" id="KW-1185">Reference proteome</keyword>
<dbReference type="GO" id="GO:0005829">
    <property type="term" value="C:cytosol"/>
    <property type="evidence" value="ECO:0007669"/>
    <property type="project" value="UniProtKB-ARBA"/>
</dbReference>
<sequence>MDCRYCSAVVCLRGMKAMLLADTSVELYSTDHPPGSVQLIDKDYTTSNCKCKIRDVACRVCGNVVGYHITQPCQQCLKAPNNGHFWMFHTEGVVGQDRQSLDLGKLVQELVSPSNAPSSSSLPSRSPSSSARQRSHATASVVTSPPPSAAGPRLEASTSRMTSVARLEMQQRQRDRQQQAQTWASTGSPIRTGSTTSTPTLSSRIGTADNLNGDDGDDGLDQPPPPAASALAVLSLSQFLQPMTWEQLPPPDLDIDLDPSALDDEPLFAAQWVDLVTRTAEAAAANMCLALDQEEETSRYLERIVGGDRHDCPSPSLRDEEEEEEEEEEDEEVGEVEVEIQIEEIEEVMDMEQGELEAATEVTADGEIMSITTEQPHQRRRRRRRERQQREEAAIEELIDQVDEFGLTNSTATATDTSFHPIVIVAEDPKDDEIYQVLDMNGDPIDPSEGRRRLEREREMAQPDAAPAPSQQGPMSSPAASEAIMPALFTSTGSDGGGGSHRAERRIRAQASGRSSSSSSSSSSETTTTTACPAFALASVMAAQAAASAAAADAATAANSLLYGRRGQREYDMMCR</sequence>
<dbReference type="Pfam" id="PF14976">
    <property type="entry name" value="YPEH2ZP"/>
    <property type="match status" value="1"/>
</dbReference>